<name>A0A168DDY4_CORFA</name>
<keyword evidence="2" id="KW-0378">Hydrolase</keyword>
<evidence type="ECO:0000256" key="1">
    <source>
        <dbReference type="SAM" id="MobiDB-lite"/>
    </source>
</evidence>
<gene>
    <name evidence="2" type="ORF">ISF_01564</name>
</gene>
<feature type="region of interest" description="Disordered" evidence="1">
    <location>
        <begin position="289"/>
        <end position="376"/>
    </location>
</feature>
<dbReference type="PANTHER" id="PTHR11750">
    <property type="entry name" value="PROTEIN N-TERMINAL AMIDASE"/>
    <property type="match status" value="1"/>
</dbReference>
<dbReference type="SUPFAM" id="SSF56317">
    <property type="entry name" value="Carbon-nitrogen hydrolase"/>
    <property type="match status" value="1"/>
</dbReference>
<dbReference type="AlphaFoldDB" id="A0A168DDY4"/>
<dbReference type="RefSeq" id="XP_018707937.1">
    <property type="nucleotide sequence ID" value="XM_018845171.1"/>
</dbReference>
<dbReference type="GO" id="GO:0070773">
    <property type="term" value="F:protein-N-terminal glutamine amidohydrolase activity"/>
    <property type="evidence" value="ECO:0007669"/>
    <property type="project" value="InterPro"/>
</dbReference>
<dbReference type="Proteomes" id="UP000076744">
    <property type="component" value="Unassembled WGS sequence"/>
</dbReference>
<dbReference type="PANTHER" id="PTHR11750:SF26">
    <property type="entry name" value="PROTEIN N-TERMINAL AMIDASE"/>
    <property type="match status" value="1"/>
</dbReference>
<accession>A0A168DDY4</accession>
<feature type="compositionally biased region" description="Basic and acidic residues" evidence="1">
    <location>
        <begin position="601"/>
        <end position="610"/>
    </location>
</feature>
<dbReference type="GO" id="GO:0030163">
    <property type="term" value="P:protein catabolic process"/>
    <property type="evidence" value="ECO:0007669"/>
    <property type="project" value="TreeGrafter"/>
</dbReference>
<protein>
    <submittedName>
        <fullName evidence="2">Asparagine amidohydrolase</fullName>
    </submittedName>
</protein>
<dbReference type="Gene3D" id="3.60.110.10">
    <property type="entry name" value="Carbon-nitrogen hydrolase"/>
    <property type="match status" value="1"/>
</dbReference>
<feature type="compositionally biased region" description="Basic and acidic residues" evidence="1">
    <location>
        <begin position="321"/>
        <end position="335"/>
    </location>
</feature>
<evidence type="ECO:0000313" key="2">
    <source>
        <dbReference type="EMBL" id="OAA72491.1"/>
    </source>
</evidence>
<dbReference type="EMBL" id="AZHB01000002">
    <property type="protein sequence ID" value="OAA72491.1"/>
    <property type="molecule type" value="Genomic_DNA"/>
</dbReference>
<reference evidence="2 3" key="1">
    <citation type="journal article" date="2016" name="Genome Biol. Evol.">
        <title>Divergent and convergent evolution of fungal pathogenicity.</title>
        <authorList>
            <person name="Shang Y."/>
            <person name="Xiao G."/>
            <person name="Zheng P."/>
            <person name="Cen K."/>
            <person name="Zhan S."/>
            <person name="Wang C."/>
        </authorList>
    </citation>
    <scope>NUCLEOTIDE SEQUENCE [LARGE SCALE GENOMIC DNA]</scope>
    <source>
        <strain evidence="2 3">ARSEF 2679</strain>
    </source>
</reference>
<feature type="region of interest" description="Disordered" evidence="1">
    <location>
        <begin position="443"/>
        <end position="515"/>
    </location>
</feature>
<feature type="region of interest" description="Disordered" evidence="1">
    <location>
        <begin position="555"/>
        <end position="668"/>
    </location>
</feature>
<dbReference type="OrthoDB" id="201515at2759"/>
<dbReference type="InterPro" id="IPR036526">
    <property type="entry name" value="C-N_Hydrolase_sf"/>
</dbReference>
<organism evidence="2 3">
    <name type="scientific">Cordyceps fumosorosea (strain ARSEF 2679)</name>
    <name type="common">Isaria fumosorosea</name>
    <dbReference type="NCBI Taxonomy" id="1081104"/>
    <lineage>
        <taxon>Eukaryota</taxon>
        <taxon>Fungi</taxon>
        <taxon>Dikarya</taxon>
        <taxon>Ascomycota</taxon>
        <taxon>Pezizomycotina</taxon>
        <taxon>Sordariomycetes</taxon>
        <taxon>Hypocreomycetidae</taxon>
        <taxon>Hypocreales</taxon>
        <taxon>Cordycipitaceae</taxon>
        <taxon>Cordyceps</taxon>
    </lineage>
</organism>
<feature type="region of interest" description="Disordered" evidence="1">
    <location>
        <begin position="388"/>
        <end position="418"/>
    </location>
</feature>
<comment type="caution">
    <text evidence="2">The sequence shown here is derived from an EMBL/GenBank/DDBJ whole genome shotgun (WGS) entry which is preliminary data.</text>
</comment>
<dbReference type="InterPro" id="IPR039703">
    <property type="entry name" value="Nta1"/>
</dbReference>
<sequence>MRVGCLQFAPCHGNVDANMAKANNILDGIGLTAESELDFLVLPKMAFSGTTKLAPKDHLEPVRGDKTQTWATVAAEKYKCDVVVGYPQEVDKFSAPYTRDEFFSSAIVAMQGEKDVVNCPERTLDRESPVFTDIDLELGRVSIAQYTDFGDNEYLNDRECRAFADHIVHHGVDMAIFPMAWTIGKEPDELPETCGPSKKSKLPENTEQETLSWWIARLWPVVEARLQRDIWIVLCNRVGREGDDVYAGTSTVLCIRGGEVFVHEYMESHKEGLLLVDTSDLPRWRLVEADSGSEQDNESVATADSPQSGPLTPDTSYRGSEISHEDRSIPSEHDAAAAAGAVYSASRNRTQPVRVTVKGQARPKLDIPKMKSKPPQEIPVKEYTAQAAAAVSKPRSNVSAPKVRSPEDSTPHPGGSHGCLHWHQRSRGFTARPFEHHSAAAAVATPIEDPKTAISMSPQRWSGPWSSCRKELEQARPNPPARPKAPRAGRSQSLSSAVALGPVGRRKGDMLPAIKRPASPKARNVTILEPLILPTWKALEDCGIIPILASPSIMTTDSQAGSEASRGRRRRHRRSEEYEENSRSSSRDSTRNAVLHRRMRRSDVEDDSRCRLGAKRSQSAVTQRPRDPPRSASEPTTRRDPFQNLGAAQVANTARSEPRFGYVSKNLR</sequence>
<feature type="compositionally biased region" description="Basic and acidic residues" evidence="1">
    <location>
        <begin position="574"/>
        <end position="590"/>
    </location>
</feature>
<dbReference type="GeneID" id="30017856"/>
<proteinExistence type="predicted"/>
<dbReference type="STRING" id="1081104.A0A168DDY4"/>
<keyword evidence="3" id="KW-1185">Reference proteome</keyword>
<feature type="compositionally biased region" description="Polar residues" evidence="1">
    <location>
        <begin position="298"/>
        <end position="318"/>
    </location>
</feature>
<evidence type="ECO:0000313" key="3">
    <source>
        <dbReference type="Proteomes" id="UP000076744"/>
    </source>
</evidence>
<dbReference type="GO" id="GO:0008418">
    <property type="term" value="F:protein-N-terminal asparagine amidohydrolase activity"/>
    <property type="evidence" value="ECO:0007669"/>
    <property type="project" value="InterPro"/>
</dbReference>